<feature type="region of interest" description="Disordered" evidence="1">
    <location>
        <begin position="1"/>
        <end position="22"/>
    </location>
</feature>
<evidence type="ECO:0000256" key="1">
    <source>
        <dbReference type="SAM" id="MobiDB-lite"/>
    </source>
</evidence>
<proteinExistence type="predicted"/>
<protein>
    <submittedName>
        <fullName evidence="2">Uncharacterized protein</fullName>
    </submittedName>
</protein>
<comment type="caution">
    <text evidence="2">The sequence shown here is derived from an EMBL/GenBank/DDBJ whole genome shotgun (WGS) entry which is preliminary data.</text>
</comment>
<reference evidence="2 3" key="1">
    <citation type="submission" date="2019-05" db="EMBL/GenBank/DDBJ databases">
        <title>Another draft genome of Portunus trituberculatus and its Hox gene families provides insights of decapod evolution.</title>
        <authorList>
            <person name="Jeong J.-H."/>
            <person name="Song I."/>
            <person name="Kim S."/>
            <person name="Choi T."/>
            <person name="Kim D."/>
            <person name="Ryu S."/>
            <person name="Kim W."/>
        </authorList>
    </citation>
    <scope>NUCLEOTIDE SEQUENCE [LARGE SCALE GENOMIC DNA]</scope>
    <source>
        <tissue evidence="2">Muscle</tissue>
    </source>
</reference>
<sequence>METRLPPSAGAVRRATSPPAPSQKRWFWARQMYVNPFSTGTHFYLEICVRLGHFIDIRNGLWRSED</sequence>
<name>A0A5B7KGC0_PORTR</name>
<dbReference type="Proteomes" id="UP000324222">
    <property type="component" value="Unassembled WGS sequence"/>
</dbReference>
<evidence type="ECO:0000313" key="2">
    <source>
        <dbReference type="EMBL" id="MPD05854.1"/>
    </source>
</evidence>
<dbReference type="EMBL" id="VSRR010148077">
    <property type="protein sequence ID" value="MPD05854.1"/>
    <property type="molecule type" value="Genomic_DNA"/>
</dbReference>
<dbReference type="AlphaFoldDB" id="A0A5B7KGC0"/>
<accession>A0A5B7KGC0</accession>
<keyword evidence="3" id="KW-1185">Reference proteome</keyword>
<evidence type="ECO:0000313" key="3">
    <source>
        <dbReference type="Proteomes" id="UP000324222"/>
    </source>
</evidence>
<organism evidence="2 3">
    <name type="scientific">Portunus trituberculatus</name>
    <name type="common">Swimming crab</name>
    <name type="synonym">Neptunus trituberculatus</name>
    <dbReference type="NCBI Taxonomy" id="210409"/>
    <lineage>
        <taxon>Eukaryota</taxon>
        <taxon>Metazoa</taxon>
        <taxon>Ecdysozoa</taxon>
        <taxon>Arthropoda</taxon>
        <taxon>Crustacea</taxon>
        <taxon>Multicrustacea</taxon>
        <taxon>Malacostraca</taxon>
        <taxon>Eumalacostraca</taxon>
        <taxon>Eucarida</taxon>
        <taxon>Decapoda</taxon>
        <taxon>Pleocyemata</taxon>
        <taxon>Brachyura</taxon>
        <taxon>Eubrachyura</taxon>
        <taxon>Portunoidea</taxon>
        <taxon>Portunidae</taxon>
        <taxon>Portuninae</taxon>
        <taxon>Portunus</taxon>
    </lineage>
</organism>
<gene>
    <name evidence="2" type="ORF">E2C01_101623</name>
</gene>